<evidence type="ECO:0000313" key="3">
    <source>
        <dbReference type="Proteomes" id="UP000198575"/>
    </source>
</evidence>
<sequence length="130" mass="14000">MYEQMNSQFLSLGKNFADAAVKAQSVALASFEKIADLQLKAVENHVNASSAFLSEAAEVRDFDGAKAIWPKGIQLAKESAEKLYSTNQEVFGLTLKTNEALGNLIKGSFEATNETVTRQVNAVKKAASGK</sequence>
<evidence type="ECO:0000313" key="2">
    <source>
        <dbReference type="EMBL" id="SFN00603.1"/>
    </source>
</evidence>
<name>A0A1I4VHM1_9GAMM</name>
<dbReference type="AlphaFoldDB" id="A0A1I4VHM1"/>
<dbReference type="STRING" id="578942.SAMN05216289_10291"/>
<organism evidence="2 3">
    <name type="scientific">Dokdonella immobilis</name>
    <dbReference type="NCBI Taxonomy" id="578942"/>
    <lineage>
        <taxon>Bacteria</taxon>
        <taxon>Pseudomonadati</taxon>
        <taxon>Pseudomonadota</taxon>
        <taxon>Gammaproteobacteria</taxon>
        <taxon>Lysobacterales</taxon>
        <taxon>Rhodanobacteraceae</taxon>
        <taxon>Dokdonella</taxon>
    </lineage>
</organism>
<protein>
    <submittedName>
        <fullName evidence="2">Phasin protein</fullName>
    </submittedName>
</protein>
<keyword evidence="3" id="KW-1185">Reference proteome</keyword>
<evidence type="ECO:0000259" key="1">
    <source>
        <dbReference type="Pfam" id="PF09361"/>
    </source>
</evidence>
<dbReference type="Pfam" id="PF09361">
    <property type="entry name" value="Phasin_2"/>
    <property type="match status" value="1"/>
</dbReference>
<dbReference type="EMBL" id="FOVF01000002">
    <property type="protein sequence ID" value="SFN00603.1"/>
    <property type="molecule type" value="Genomic_DNA"/>
</dbReference>
<proteinExistence type="predicted"/>
<dbReference type="InterPro" id="IPR018968">
    <property type="entry name" value="Phasin"/>
</dbReference>
<feature type="domain" description="Phasin" evidence="1">
    <location>
        <begin position="8"/>
        <end position="106"/>
    </location>
</feature>
<reference evidence="2 3" key="1">
    <citation type="submission" date="2016-10" db="EMBL/GenBank/DDBJ databases">
        <authorList>
            <person name="de Groot N.N."/>
        </authorList>
    </citation>
    <scope>NUCLEOTIDE SEQUENCE [LARGE SCALE GENOMIC DNA]</scope>
    <source>
        <strain evidence="2 3">CGMCC 1.7659</strain>
    </source>
</reference>
<accession>A0A1I4VHM1</accession>
<gene>
    <name evidence="2" type="ORF">SAMN05216289_10291</name>
</gene>
<dbReference type="Proteomes" id="UP000198575">
    <property type="component" value="Unassembled WGS sequence"/>
</dbReference>
<dbReference type="RefSeq" id="WP_175497858.1">
    <property type="nucleotide sequence ID" value="NZ_FOVF01000002.1"/>
</dbReference>